<sequence>MKIAENKPTCSAVPALPGQTTLSIDTIRHEKMTNPGTPEFISACAYKLCGCCTQTGNVGCVAAILLNQVGSTNDDA</sequence>
<gene>
    <name evidence="1" type="ORF">AA106555_1240</name>
</gene>
<keyword evidence="2" id="KW-1185">Reference proteome</keyword>
<accession>A0ABQ0QQG1</accession>
<name>A0ABQ0QQG1_9PROT</name>
<comment type="caution">
    <text evidence="1">The sequence shown here is derived from an EMBL/GenBank/DDBJ whole genome shotgun (WGS) entry which is preliminary data.</text>
</comment>
<dbReference type="Proteomes" id="UP001062632">
    <property type="component" value="Unassembled WGS sequence"/>
</dbReference>
<evidence type="ECO:0000313" key="1">
    <source>
        <dbReference type="EMBL" id="GBR53286.1"/>
    </source>
</evidence>
<reference evidence="1 2" key="1">
    <citation type="submission" date="2013-04" db="EMBL/GenBank/DDBJ databases">
        <title>The genome sequencing project of 58 acetic acid bacteria.</title>
        <authorList>
            <person name="Okamoto-Kainuma A."/>
            <person name="Ishikawa M."/>
            <person name="Umino S."/>
            <person name="Koizumi Y."/>
            <person name="Shiwa Y."/>
            <person name="Yoshikawa H."/>
            <person name="Matsutani M."/>
            <person name="Matsushita K."/>
        </authorList>
    </citation>
    <scope>NUCLEOTIDE SEQUENCE [LARGE SCALE GENOMIC DNA]</scope>
    <source>
        <strain evidence="1 2">NBRC 106555</strain>
    </source>
</reference>
<dbReference type="EMBL" id="BAQC01000030">
    <property type="protein sequence ID" value="GBR53286.1"/>
    <property type="molecule type" value="Genomic_DNA"/>
</dbReference>
<protein>
    <submittedName>
        <fullName evidence="1">Uncharacterized protein</fullName>
    </submittedName>
</protein>
<proteinExistence type="predicted"/>
<organism evidence="1 2">
    <name type="scientific">Neokomagataea thailandica NBRC 106555</name>
    <dbReference type="NCBI Taxonomy" id="1223520"/>
    <lineage>
        <taxon>Bacteria</taxon>
        <taxon>Pseudomonadati</taxon>
        <taxon>Pseudomonadota</taxon>
        <taxon>Alphaproteobacteria</taxon>
        <taxon>Acetobacterales</taxon>
        <taxon>Acetobacteraceae</taxon>
        <taxon>Neokomagataea</taxon>
    </lineage>
</organism>
<evidence type="ECO:0000313" key="2">
    <source>
        <dbReference type="Proteomes" id="UP001062632"/>
    </source>
</evidence>